<dbReference type="AlphaFoldDB" id="X0WRS6"/>
<accession>X0WRS6</accession>
<comment type="caution">
    <text evidence="1">The sequence shown here is derived from an EMBL/GenBank/DDBJ whole genome shotgun (WGS) entry which is preliminary data.</text>
</comment>
<reference evidence="1" key="1">
    <citation type="journal article" date="2014" name="Front. Microbiol.">
        <title>High frequency of phylogenetically diverse reductive dehalogenase-homologous genes in deep subseafloor sedimentary metagenomes.</title>
        <authorList>
            <person name="Kawai M."/>
            <person name="Futagami T."/>
            <person name="Toyoda A."/>
            <person name="Takaki Y."/>
            <person name="Nishi S."/>
            <person name="Hori S."/>
            <person name="Arai W."/>
            <person name="Tsubouchi T."/>
            <person name="Morono Y."/>
            <person name="Uchiyama I."/>
            <person name="Ito T."/>
            <person name="Fujiyama A."/>
            <person name="Inagaki F."/>
            <person name="Takami H."/>
        </authorList>
    </citation>
    <scope>NUCLEOTIDE SEQUENCE</scope>
    <source>
        <strain evidence="1">Expedition CK06-06</strain>
    </source>
</reference>
<evidence type="ECO:0000313" key="1">
    <source>
        <dbReference type="EMBL" id="GAG33654.1"/>
    </source>
</evidence>
<organism evidence="1">
    <name type="scientific">marine sediment metagenome</name>
    <dbReference type="NCBI Taxonomy" id="412755"/>
    <lineage>
        <taxon>unclassified sequences</taxon>
        <taxon>metagenomes</taxon>
        <taxon>ecological metagenomes</taxon>
    </lineage>
</organism>
<proteinExistence type="predicted"/>
<dbReference type="Gene3D" id="3.40.50.1820">
    <property type="entry name" value="alpha/beta hydrolase"/>
    <property type="match status" value="1"/>
</dbReference>
<sequence>MGQIIVGMRNKIIKKIVSFQMSGWSDGSIEEQRARLDKTSKYLKIPADIYCQPILAGGVIAEWIYAPDADLGVILYLHGGAYALGSINVHREFIARLALATQMR</sequence>
<name>X0WRS6_9ZZZZ</name>
<dbReference type="EMBL" id="BARS01046853">
    <property type="protein sequence ID" value="GAG33654.1"/>
    <property type="molecule type" value="Genomic_DNA"/>
</dbReference>
<dbReference type="SUPFAM" id="SSF53474">
    <property type="entry name" value="alpha/beta-Hydrolases"/>
    <property type="match status" value="1"/>
</dbReference>
<gene>
    <name evidence="1" type="ORF">S01H1_70449</name>
</gene>
<dbReference type="InterPro" id="IPR029058">
    <property type="entry name" value="AB_hydrolase_fold"/>
</dbReference>
<feature type="non-terminal residue" evidence="1">
    <location>
        <position position="104"/>
    </location>
</feature>
<protein>
    <submittedName>
        <fullName evidence="1">Uncharacterized protein</fullName>
    </submittedName>
</protein>